<dbReference type="EMBL" id="JACWMX010000013">
    <property type="protein sequence ID" value="MBD1395481.1"/>
    <property type="molecule type" value="Genomic_DNA"/>
</dbReference>
<dbReference type="CDD" id="cd02440">
    <property type="entry name" value="AdoMet_MTases"/>
    <property type="match status" value="1"/>
</dbReference>
<keyword evidence="2" id="KW-0489">Methyltransferase</keyword>
<dbReference type="AlphaFoldDB" id="A0A926NQI3"/>
<keyword evidence="2" id="KW-0808">Transferase</keyword>
<organism evidence="2 3">
    <name type="scientific">Mucilaginibacter glaciei</name>
    <dbReference type="NCBI Taxonomy" id="2772109"/>
    <lineage>
        <taxon>Bacteria</taxon>
        <taxon>Pseudomonadati</taxon>
        <taxon>Bacteroidota</taxon>
        <taxon>Sphingobacteriia</taxon>
        <taxon>Sphingobacteriales</taxon>
        <taxon>Sphingobacteriaceae</taxon>
        <taxon>Mucilaginibacter</taxon>
    </lineage>
</organism>
<evidence type="ECO:0000313" key="2">
    <source>
        <dbReference type="EMBL" id="MBD1395481.1"/>
    </source>
</evidence>
<dbReference type="InterPro" id="IPR030373">
    <property type="entry name" value="PABS_CS"/>
</dbReference>
<dbReference type="RefSeq" id="WP_191166189.1">
    <property type="nucleotide sequence ID" value="NZ_JACWMX010000013.1"/>
</dbReference>
<gene>
    <name evidence="2" type="ORF">IDJ76_20425</name>
</gene>
<name>A0A926NQI3_9SPHI</name>
<dbReference type="SUPFAM" id="SSF53335">
    <property type="entry name" value="S-adenosyl-L-methionine-dependent methyltransferases"/>
    <property type="match status" value="1"/>
</dbReference>
<feature type="domain" description="Methyltransferase" evidence="1">
    <location>
        <begin position="41"/>
        <end position="135"/>
    </location>
</feature>
<proteinExistence type="predicted"/>
<dbReference type="GO" id="GO:0008168">
    <property type="term" value="F:methyltransferase activity"/>
    <property type="evidence" value="ECO:0007669"/>
    <property type="project" value="UniProtKB-KW"/>
</dbReference>
<sequence>MRGNYDNSAPFYDRLSRLVFGKALVNAQKHFIPKIPANSSVLIIGGGTGWILEEITKVHPAGLNMTYVEVSARMTALSKKRKIGLNNVTFINLPIQQVYTDQHNVIITPFLFDNFTEANLSPLFAHIQALLKPGGLWLNTDFQLTGKWWQHVLLKSMLLFFKVLCGVESWRLPDAGKQFRLHGYITESEKTFYGDFVVTRLYRKS</sequence>
<dbReference type="Pfam" id="PF13649">
    <property type="entry name" value="Methyltransf_25"/>
    <property type="match status" value="1"/>
</dbReference>
<comment type="caution">
    <text evidence="2">The sequence shown here is derived from an EMBL/GenBank/DDBJ whole genome shotgun (WGS) entry which is preliminary data.</text>
</comment>
<protein>
    <submittedName>
        <fullName evidence="2">Class I SAM-dependent methyltransferase</fullName>
    </submittedName>
</protein>
<evidence type="ECO:0000259" key="1">
    <source>
        <dbReference type="Pfam" id="PF13649"/>
    </source>
</evidence>
<dbReference type="Proteomes" id="UP000619078">
    <property type="component" value="Unassembled WGS sequence"/>
</dbReference>
<dbReference type="Gene3D" id="3.40.50.150">
    <property type="entry name" value="Vaccinia Virus protein VP39"/>
    <property type="match status" value="1"/>
</dbReference>
<evidence type="ECO:0000313" key="3">
    <source>
        <dbReference type="Proteomes" id="UP000619078"/>
    </source>
</evidence>
<dbReference type="GO" id="GO:0032259">
    <property type="term" value="P:methylation"/>
    <property type="evidence" value="ECO:0007669"/>
    <property type="project" value="UniProtKB-KW"/>
</dbReference>
<keyword evidence="3" id="KW-1185">Reference proteome</keyword>
<dbReference type="InterPro" id="IPR029063">
    <property type="entry name" value="SAM-dependent_MTases_sf"/>
</dbReference>
<dbReference type="PROSITE" id="PS01330">
    <property type="entry name" value="PABS_1"/>
    <property type="match status" value="1"/>
</dbReference>
<reference evidence="2" key="1">
    <citation type="submission" date="2020-09" db="EMBL/GenBank/DDBJ databases">
        <title>Novel species of Mucilaginibacter isolated from a glacier on the Tibetan Plateau.</title>
        <authorList>
            <person name="Liu Q."/>
            <person name="Xin Y.-H."/>
        </authorList>
    </citation>
    <scope>NUCLEOTIDE SEQUENCE</scope>
    <source>
        <strain evidence="2">ZB1P21</strain>
    </source>
</reference>
<accession>A0A926NQI3</accession>
<dbReference type="InterPro" id="IPR041698">
    <property type="entry name" value="Methyltransf_25"/>
</dbReference>